<name>A0ABX5X245_9GAMM</name>
<keyword evidence="2" id="KW-1185">Reference proteome</keyword>
<proteinExistence type="predicted"/>
<dbReference type="EMBL" id="CP041614">
    <property type="protein sequence ID" value="QDO85405.1"/>
    <property type="molecule type" value="Genomic_DNA"/>
</dbReference>
<organism evidence="1 2">
    <name type="scientific">Shewanella psychropiezotolerans</name>
    <dbReference type="NCBI Taxonomy" id="2593655"/>
    <lineage>
        <taxon>Bacteria</taxon>
        <taxon>Pseudomonadati</taxon>
        <taxon>Pseudomonadota</taxon>
        <taxon>Gammaproteobacteria</taxon>
        <taxon>Alteromonadales</taxon>
        <taxon>Shewanellaceae</taxon>
        <taxon>Shewanella</taxon>
    </lineage>
</organism>
<reference evidence="1 2" key="1">
    <citation type="submission" date="2019-07" db="EMBL/GenBank/DDBJ databases">
        <title>Shewanella sp. YLB-06 whole genomic sequence.</title>
        <authorList>
            <person name="Yu L."/>
        </authorList>
    </citation>
    <scope>NUCLEOTIDE SEQUENCE [LARGE SCALE GENOMIC DNA]</scope>
    <source>
        <strain evidence="1 2">YLB-06</strain>
    </source>
</reference>
<sequence>MLTIYKSDNQLDSISISQADESKTISSAKGISIDEAKQQALTSARMFEAGTSMNILNKPGSAGLVIDKYAKTLEKTIENIDKKGDQHKVVFNNKEMTIKELFHKQFGQMSSDSDQIGRQSKTSDKPLIEWLTKELKTPIGELNHSGMLTKIKSLSVFGTTVWQLMTPPEGNRPTKSSDPIENKAKNAADFSANRDKNIKALNSVLRGVCSDVAPLYKEFTQKTRTKAFDDPLTRARSERMPMVEDEKGQLKPVEGKYEDAAKYGLGFGQVVQRVHDKNSLEQKKLSAALNDNKNINGIPRENAPIQDLNRPYMMSEDEIKSIPQGYKDLGIEQGIKAHELNHGTGVNRWQPYGVYALESTQQGLPFAGAQSGGTCDILLAATVLSGNSLYSNPKEVMPLTLGAAAFMNYGGYHTFNEVLPIGEAMSSGKPFVPSNRTERNKTELYDRVQSHARKYLPPITEQNISSYKQVHTGTINELKQQHKSLSFDLSDFGNTTFYNK</sequence>
<protein>
    <submittedName>
        <fullName evidence="1">Uncharacterized protein</fullName>
    </submittedName>
</protein>
<gene>
    <name evidence="1" type="ORF">FM037_21820</name>
</gene>
<dbReference type="RefSeq" id="WP_144047746.1">
    <property type="nucleotide sequence ID" value="NZ_CP041614.1"/>
</dbReference>
<evidence type="ECO:0000313" key="1">
    <source>
        <dbReference type="EMBL" id="QDO85405.1"/>
    </source>
</evidence>
<dbReference type="Proteomes" id="UP000315947">
    <property type="component" value="Chromosome"/>
</dbReference>
<accession>A0ABX5X245</accession>
<evidence type="ECO:0000313" key="2">
    <source>
        <dbReference type="Proteomes" id="UP000315947"/>
    </source>
</evidence>